<protein>
    <submittedName>
        <fullName evidence="1">Uncharacterized protein</fullName>
    </submittedName>
</protein>
<proteinExistence type="predicted"/>
<evidence type="ECO:0000313" key="1">
    <source>
        <dbReference type="EMBL" id="CAD8062685.1"/>
    </source>
</evidence>
<dbReference type="AlphaFoldDB" id="A0A8S1L8P7"/>
<sequence>MNLYYYFDDGSTEFIRILDTLKPEGVFKSFSYIQINFFNFYFLNASREQLGNLTLFKYQNYDYIISISLDFIIFLQTSKKSKHIKKNKTDVHEYTEEKKKEIEKEYLQIKKNNQLQESYEPKIQNVVSTVILKMKTKAGEEIDKLDLDNLAHTSQNCEYKKSRFPALIQRIKEPKSTALIFEAGKMVITGTKGQNEAEEAAKKFRKQIEKNNRITIEIGDIQTSNIVANSQLPYEVNLMKIHDDRSLSGSISYDRSAFPGLIYKMQNPKLAALIFYSGKIVFTGAKNETQIRDAYCQLFNILKKHSQEKANK</sequence>
<dbReference type="GO" id="GO:0003677">
    <property type="term" value="F:DNA binding"/>
    <property type="evidence" value="ECO:0007669"/>
    <property type="project" value="InterPro"/>
</dbReference>
<accession>A0A8S1L8P7</accession>
<reference evidence="1" key="1">
    <citation type="submission" date="2021-01" db="EMBL/GenBank/DDBJ databases">
        <authorList>
            <consortium name="Genoscope - CEA"/>
            <person name="William W."/>
        </authorList>
    </citation>
    <scope>NUCLEOTIDE SEQUENCE</scope>
</reference>
<dbReference type="EMBL" id="CAJJDM010000032">
    <property type="protein sequence ID" value="CAD8062685.1"/>
    <property type="molecule type" value="Genomic_DNA"/>
</dbReference>
<dbReference type="OMA" id="MDENDFF"/>
<dbReference type="InterPro" id="IPR000814">
    <property type="entry name" value="TBP"/>
</dbReference>
<dbReference type="PANTHER" id="PTHR10126">
    <property type="entry name" value="TATA-BOX BINDING PROTEIN"/>
    <property type="match status" value="1"/>
</dbReference>
<dbReference type="Pfam" id="PF00352">
    <property type="entry name" value="TBP"/>
    <property type="match status" value="2"/>
</dbReference>
<dbReference type="GO" id="GO:0006352">
    <property type="term" value="P:DNA-templated transcription initiation"/>
    <property type="evidence" value="ECO:0007669"/>
    <property type="project" value="InterPro"/>
</dbReference>
<dbReference type="CDD" id="cd00652">
    <property type="entry name" value="TBP_TLF"/>
    <property type="match status" value="1"/>
</dbReference>
<keyword evidence="2" id="KW-1185">Reference proteome</keyword>
<comment type="caution">
    <text evidence="1">The sequence shown here is derived from an EMBL/GenBank/DDBJ whole genome shotgun (WGS) entry which is preliminary data.</text>
</comment>
<evidence type="ECO:0000313" key="2">
    <source>
        <dbReference type="Proteomes" id="UP000688137"/>
    </source>
</evidence>
<name>A0A8S1L8P7_PARPR</name>
<organism evidence="1 2">
    <name type="scientific">Paramecium primaurelia</name>
    <dbReference type="NCBI Taxonomy" id="5886"/>
    <lineage>
        <taxon>Eukaryota</taxon>
        <taxon>Sar</taxon>
        <taxon>Alveolata</taxon>
        <taxon>Ciliophora</taxon>
        <taxon>Intramacronucleata</taxon>
        <taxon>Oligohymenophorea</taxon>
        <taxon>Peniculida</taxon>
        <taxon>Parameciidae</taxon>
        <taxon>Paramecium</taxon>
    </lineage>
</organism>
<dbReference type="Proteomes" id="UP000688137">
    <property type="component" value="Unassembled WGS sequence"/>
</dbReference>
<gene>
    <name evidence="1" type="ORF">PPRIM_AZ9-3.1.T0330289</name>
</gene>